<proteinExistence type="predicted"/>
<evidence type="ECO:0000313" key="2">
    <source>
        <dbReference type="Proteomes" id="UP000823941"/>
    </source>
</evidence>
<sequence>MILAGSFAAPGFAWLLRRRQARSTSLMLTSNFFATRPITSLIFSLSLCSSPTISTFFPLSACSRCRTRVSRASLVVSKCTHRFFRSCSLLFVVFNASSVSLCW</sequence>
<dbReference type="EMBL" id="JAHIBW010000005">
    <property type="protein sequence ID" value="KAG7310660.1"/>
    <property type="molecule type" value="Genomic_DNA"/>
</dbReference>
<comment type="caution">
    <text evidence="1">The sequence shown here is derived from an EMBL/GenBank/DDBJ whole genome shotgun (WGS) entry which is preliminary data.</text>
</comment>
<evidence type="ECO:0008006" key="3">
    <source>
        <dbReference type="Google" id="ProtNLM"/>
    </source>
</evidence>
<evidence type="ECO:0000313" key="1">
    <source>
        <dbReference type="EMBL" id="KAG7310660.1"/>
    </source>
</evidence>
<accession>A0ABQ7R039</accession>
<gene>
    <name evidence="1" type="ORF">JYU34_003462</name>
</gene>
<organism evidence="1 2">
    <name type="scientific">Plutella xylostella</name>
    <name type="common">Diamondback moth</name>
    <name type="synonym">Plutella maculipennis</name>
    <dbReference type="NCBI Taxonomy" id="51655"/>
    <lineage>
        <taxon>Eukaryota</taxon>
        <taxon>Metazoa</taxon>
        <taxon>Ecdysozoa</taxon>
        <taxon>Arthropoda</taxon>
        <taxon>Hexapoda</taxon>
        <taxon>Insecta</taxon>
        <taxon>Pterygota</taxon>
        <taxon>Neoptera</taxon>
        <taxon>Endopterygota</taxon>
        <taxon>Lepidoptera</taxon>
        <taxon>Glossata</taxon>
        <taxon>Ditrysia</taxon>
        <taxon>Yponomeutoidea</taxon>
        <taxon>Plutellidae</taxon>
        <taxon>Plutella</taxon>
    </lineage>
</organism>
<name>A0ABQ7R039_PLUXY</name>
<keyword evidence="2" id="KW-1185">Reference proteome</keyword>
<dbReference type="Proteomes" id="UP000823941">
    <property type="component" value="Chromosome 5"/>
</dbReference>
<reference evidence="1 2" key="1">
    <citation type="submission" date="2021-06" db="EMBL/GenBank/DDBJ databases">
        <title>A haploid diamondback moth (Plutella xylostella L.) genome assembly resolves 31 chromosomes and identifies a diamide resistance mutation.</title>
        <authorList>
            <person name="Ward C.M."/>
            <person name="Perry K.D."/>
            <person name="Baker G."/>
            <person name="Powis K."/>
            <person name="Heckel D.G."/>
            <person name="Baxter S.W."/>
        </authorList>
    </citation>
    <scope>NUCLEOTIDE SEQUENCE [LARGE SCALE GENOMIC DNA]</scope>
    <source>
        <strain evidence="1 2">LV</strain>
        <tissue evidence="1">Single pupa</tissue>
    </source>
</reference>
<protein>
    <recommendedName>
        <fullName evidence="3">Secreted protein</fullName>
    </recommendedName>
</protein>